<evidence type="ECO:0000256" key="1">
    <source>
        <dbReference type="ARBA" id="ARBA00022553"/>
    </source>
</evidence>
<dbReference type="SUPFAM" id="SSF52172">
    <property type="entry name" value="CheY-like"/>
    <property type="match status" value="1"/>
</dbReference>
<dbReference type="InterPro" id="IPR000792">
    <property type="entry name" value="Tscrpt_reg_LuxR_C"/>
</dbReference>
<keyword evidence="9" id="KW-1185">Reference proteome</keyword>
<sequence length="226" mass="24417">MTSVAIVDDQELVLAGFKMIISAEPDLVVSGEARSGTEAVQMVRRIRPDVTLMDIRMPGPVDGLEATRELTRGGAATKIVMLTTFDTDDSVFAALDAGASGFLLKNSPPERMLEAIRIVAGGEALLDPAVTTRVISEFGNRRSRTAGNHGSWRLTEREGEVLRGVASGLSNAEIARMLFLSETTVKTHVAHVLAKVGARDRVQLVVRCYESGFVRPDQPDWAVRGD</sequence>
<dbReference type="PROSITE" id="PS50043">
    <property type="entry name" value="HTH_LUXR_2"/>
    <property type="match status" value="1"/>
</dbReference>
<dbReference type="PANTHER" id="PTHR43214:SF24">
    <property type="entry name" value="TRANSCRIPTIONAL REGULATORY PROTEIN NARL-RELATED"/>
    <property type="match status" value="1"/>
</dbReference>
<dbReference type="Gene3D" id="3.40.50.2300">
    <property type="match status" value="1"/>
</dbReference>
<evidence type="ECO:0000256" key="4">
    <source>
        <dbReference type="ARBA" id="ARBA00023163"/>
    </source>
</evidence>
<evidence type="ECO:0000256" key="2">
    <source>
        <dbReference type="ARBA" id="ARBA00023015"/>
    </source>
</evidence>
<dbReference type="SMART" id="SM00448">
    <property type="entry name" value="REC"/>
    <property type="match status" value="1"/>
</dbReference>
<comment type="caution">
    <text evidence="8">The sequence shown here is derived from an EMBL/GenBank/DDBJ whole genome shotgun (WGS) entry which is preliminary data.</text>
</comment>
<dbReference type="SMART" id="SM00421">
    <property type="entry name" value="HTH_LUXR"/>
    <property type="match status" value="1"/>
</dbReference>
<feature type="domain" description="Response regulatory" evidence="7">
    <location>
        <begin position="3"/>
        <end position="120"/>
    </location>
</feature>
<dbReference type="InterPro" id="IPR058245">
    <property type="entry name" value="NreC/VraR/RcsB-like_REC"/>
</dbReference>
<dbReference type="InterPro" id="IPR011006">
    <property type="entry name" value="CheY-like_superfamily"/>
</dbReference>
<dbReference type="InterPro" id="IPR039420">
    <property type="entry name" value="WalR-like"/>
</dbReference>
<dbReference type="Pfam" id="PF00196">
    <property type="entry name" value="GerE"/>
    <property type="match status" value="1"/>
</dbReference>
<evidence type="ECO:0000256" key="3">
    <source>
        <dbReference type="ARBA" id="ARBA00023125"/>
    </source>
</evidence>
<dbReference type="PROSITE" id="PS50110">
    <property type="entry name" value="RESPONSE_REGULATORY"/>
    <property type="match status" value="1"/>
</dbReference>
<dbReference type="PANTHER" id="PTHR43214">
    <property type="entry name" value="TWO-COMPONENT RESPONSE REGULATOR"/>
    <property type="match status" value="1"/>
</dbReference>
<name>A0ABX0D677_9MICC</name>
<feature type="domain" description="HTH luxR-type" evidence="6">
    <location>
        <begin position="147"/>
        <end position="212"/>
    </location>
</feature>
<reference evidence="8 9" key="1">
    <citation type="submission" date="2020-02" db="EMBL/GenBank/DDBJ databases">
        <title>Genome sequence of the type strain DSM 27180 of Arthrobacter silviterrae.</title>
        <authorList>
            <person name="Gao J."/>
            <person name="Sun J."/>
        </authorList>
    </citation>
    <scope>NUCLEOTIDE SEQUENCE [LARGE SCALE GENOMIC DNA]</scope>
    <source>
        <strain evidence="8 9">DSM 27180</strain>
    </source>
</reference>
<evidence type="ECO:0000256" key="5">
    <source>
        <dbReference type="PROSITE-ProRule" id="PRU00169"/>
    </source>
</evidence>
<keyword evidence="2" id="KW-0805">Transcription regulation</keyword>
<dbReference type="InterPro" id="IPR001789">
    <property type="entry name" value="Sig_transdc_resp-reg_receiver"/>
</dbReference>
<dbReference type="CDD" id="cd17535">
    <property type="entry name" value="REC_NarL-like"/>
    <property type="match status" value="1"/>
</dbReference>
<evidence type="ECO:0000259" key="6">
    <source>
        <dbReference type="PROSITE" id="PS50043"/>
    </source>
</evidence>
<keyword evidence="4" id="KW-0804">Transcription</keyword>
<keyword evidence="1 5" id="KW-0597">Phosphoprotein</keyword>
<evidence type="ECO:0000313" key="9">
    <source>
        <dbReference type="Proteomes" id="UP000479226"/>
    </source>
</evidence>
<dbReference type="InterPro" id="IPR016032">
    <property type="entry name" value="Sig_transdc_resp-reg_C-effctor"/>
</dbReference>
<dbReference type="CDD" id="cd06170">
    <property type="entry name" value="LuxR_C_like"/>
    <property type="match status" value="1"/>
</dbReference>
<dbReference type="Proteomes" id="UP000479226">
    <property type="component" value="Unassembled WGS sequence"/>
</dbReference>
<organism evidence="8 9">
    <name type="scientific">Arthrobacter silviterrae</name>
    <dbReference type="NCBI Taxonomy" id="2026658"/>
    <lineage>
        <taxon>Bacteria</taxon>
        <taxon>Bacillati</taxon>
        <taxon>Actinomycetota</taxon>
        <taxon>Actinomycetes</taxon>
        <taxon>Micrococcales</taxon>
        <taxon>Micrococcaceae</taxon>
        <taxon>Arthrobacter</taxon>
    </lineage>
</organism>
<evidence type="ECO:0000259" key="7">
    <source>
        <dbReference type="PROSITE" id="PS50110"/>
    </source>
</evidence>
<dbReference type="SUPFAM" id="SSF46894">
    <property type="entry name" value="C-terminal effector domain of the bipartite response regulators"/>
    <property type="match status" value="1"/>
</dbReference>
<dbReference type="PROSITE" id="PS00622">
    <property type="entry name" value="HTH_LUXR_1"/>
    <property type="match status" value="1"/>
</dbReference>
<dbReference type="RefSeq" id="WP_165180331.1">
    <property type="nucleotide sequence ID" value="NZ_JAAKZI010000002.1"/>
</dbReference>
<proteinExistence type="predicted"/>
<dbReference type="EMBL" id="JAAKZI010000002">
    <property type="protein sequence ID" value="NGN82238.1"/>
    <property type="molecule type" value="Genomic_DNA"/>
</dbReference>
<dbReference type="Pfam" id="PF00072">
    <property type="entry name" value="Response_reg"/>
    <property type="match status" value="1"/>
</dbReference>
<protein>
    <submittedName>
        <fullName evidence="8">Response regulator transcription factor</fullName>
    </submittedName>
</protein>
<dbReference type="PRINTS" id="PR00038">
    <property type="entry name" value="HTHLUXR"/>
</dbReference>
<gene>
    <name evidence="8" type="ORF">G6N77_01990</name>
</gene>
<accession>A0ABX0D677</accession>
<keyword evidence="3" id="KW-0238">DNA-binding</keyword>
<evidence type="ECO:0000313" key="8">
    <source>
        <dbReference type="EMBL" id="NGN82238.1"/>
    </source>
</evidence>
<feature type="modified residue" description="4-aspartylphosphate" evidence="5">
    <location>
        <position position="54"/>
    </location>
</feature>